<name>A0A9E8ZEK3_9CYAN</name>
<keyword evidence="2" id="KW-1185">Reference proteome</keyword>
<dbReference type="EMBL" id="CP113797">
    <property type="protein sequence ID" value="WAL59760.1"/>
    <property type="molecule type" value="Genomic_DNA"/>
</dbReference>
<sequence length="229" mass="25405">MKNKPTRTPLRLSPVHSELRSLLGTWQNVNGMPTLMTVATPIEHQLKTLALADVSCLMRTGVKGAGAAKWLQEQGIVDLPVPNSWQPLVDGGLIARLGFTEFLIEDGWHSQTVSRLNENQSRAKGSLPAKVYPILRQDLAIILWGKLVPDLFQQTCNVNVRALNLANRPIVVTSMIGVAVTILADERNGLPFYRLWYDGTFGIYVWKTLLSIVQELGGDVIGFAQIEHR</sequence>
<gene>
    <name evidence="1" type="ORF">OXH18_21700</name>
</gene>
<evidence type="ECO:0000313" key="2">
    <source>
        <dbReference type="Proteomes" id="UP001163152"/>
    </source>
</evidence>
<dbReference type="Proteomes" id="UP001163152">
    <property type="component" value="Chromosome"/>
</dbReference>
<accession>A0A9E8ZEK3</accession>
<reference evidence="1" key="1">
    <citation type="submission" date="2022-12" db="EMBL/GenBank/DDBJ databases">
        <title>Polyphasic identification of a Novel Hot-Spring Cyanobacterium Ocullathermofonsia sinensis gen nov. sp. nov. and Genomic Insights on its Adaptations to the Thermal Habitat.</title>
        <authorList>
            <person name="Daroch M."/>
            <person name="Tang J."/>
            <person name="Jiang Y."/>
        </authorList>
    </citation>
    <scope>NUCLEOTIDE SEQUENCE</scope>
    <source>
        <strain evidence="1">PKUAC-SCTA174</strain>
    </source>
</reference>
<evidence type="ECO:0000313" key="1">
    <source>
        <dbReference type="EMBL" id="WAL59760.1"/>
    </source>
</evidence>
<dbReference type="InterPro" id="IPR027266">
    <property type="entry name" value="TrmE/GcvT-like"/>
</dbReference>
<dbReference type="Gene3D" id="3.30.1360.120">
    <property type="entry name" value="Probable tRNA modification gtpase trme, domain 1"/>
    <property type="match status" value="1"/>
</dbReference>
<protein>
    <submittedName>
        <fullName evidence="1">Uncharacterized protein</fullName>
    </submittedName>
</protein>
<dbReference type="SUPFAM" id="SSF103025">
    <property type="entry name" value="Folate-binding domain"/>
    <property type="match status" value="1"/>
</dbReference>
<organism evidence="1 2">
    <name type="scientific">Thermocoleostomius sinensis A174</name>
    <dbReference type="NCBI Taxonomy" id="2016057"/>
    <lineage>
        <taxon>Bacteria</taxon>
        <taxon>Bacillati</taxon>
        <taxon>Cyanobacteriota</taxon>
        <taxon>Cyanophyceae</taxon>
        <taxon>Oculatellales</taxon>
        <taxon>Oculatellaceae</taxon>
        <taxon>Thermocoleostomius</taxon>
    </lineage>
</organism>
<dbReference type="RefSeq" id="WP_268609554.1">
    <property type="nucleotide sequence ID" value="NZ_CP113797.1"/>
</dbReference>
<dbReference type="AlphaFoldDB" id="A0A9E8ZEK3"/>
<dbReference type="KEGG" id="tsin:OXH18_21700"/>
<proteinExistence type="predicted"/>